<organism evidence="6 7">
    <name type="scientific">Paenibacillus riograndensis</name>
    <dbReference type="NCBI Taxonomy" id="483937"/>
    <lineage>
        <taxon>Bacteria</taxon>
        <taxon>Bacillati</taxon>
        <taxon>Bacillota</taxon>
        <taxon>Bacilli</taxon>
        <taxon>Bacillales</taxon>
        <taxon>Paenibacillaceae</taxon>
        <taxon>Paenibacillus</taxon>
        <taxon>Paenibacillus sonchi group</taxon>
    </lineage>
</organism>
<name>A0A132TXY5_9BACL</name>
<evidence type="ECO:0000256" key="2">
    <source>
        <dbReference type="ARBA" id="ARBA00022448"/>
    </source>
</evidence>
<comment type="similarity">
    <text evidence="1">Belongs to the bacterial solute-binding protein 1 family.</text>
</comment>
<dbReference type="Pfam" id="PF13416">
    <property type="entry name" value="SBP_bac_8"/>
    <property type="match status" value="1"/>
</dbReference>
<gene>
    <name evidence="6" type="ORF">AMQ84_16200</name>
</gene>
<dbReference type="GO" id="GO:0042956">
    <property type="term" value="P:maltodextrin transmembrane transport"/>
    <property type="evidence" value="ECO:0007669"/>
    <property type="project" value="TreeGrafter"/>
</dbReference>
<dbReference type="AlphaFoldDB" id="A0A132TXY5"/>
<dbReference type="PANTHER" id="PTHR30061:SF50">
    <property type="entry name" value="MALTOSE_MALTODEXTRIN-BINDING PERIPLASMIC PROTEIN"/>
    <property type="match status" value="1"/>
</dbReference>
<dbReference type="Proteomes" id="UP000070475">
    <property type="component" value="Unassembled WGS sequence"/>
</dbReference>
<proteinExistence type="inferred from homology"/>
<evidence type="ECO:0000256" key="3">
    <source>
        <dbReference type="ARBA" id="ARBA00022729"/>
    </source>
</evidence>
<dbReference type="Gene3D" id="3.40.190.10">
    <property type="entry name" value="Periplasmic binding protein-like II"/>
    <property type="match status" value="2"/>
</dbReference>
<feature type="region of interest" description="Disordered" evidence="4">
    <location>
        <begin position="25"/>
        <end position="52"/>
    </location>
</feature>
<keyword evidence="2" id="KW-0813">Transport</keyword>
<accession>A0A132TXY5</accession>
<dbReference type="InterPro" id="IPR006059">
    <property type="entry name" value="SBP"/>
</dbReference>
<dbReference type="PROSITE" id="PS51257">
    <property type="entry name" value="PROKAR_LIPOPROTEIN"/>
    <property type="match status" value="1"/>
</dbReference>
<dbReference type="SUPFAM" id="SSF53850">
    <property type="entry name" value="Periplasmic binding protein-like II"/>
    <property type="match status" value="1"/>
</dbReference>
<evidence type="ECO:0000313" key="6">
    <source>
        <dbReference type="EMBL" id="KWX76003.1"/>
    </source>
</evidence>
<dbReference type="GO" id="GO:0015768">
    <property type="term" value="P:maltose transport"/>
    <property type="evidence" value="ECO:0007669"/>
    <property type="project" value="TreeGrafter"/>
</dbReference>
<dbReference type="GO" id="GO:1901982">
    <property type="term" value="F:maltose binding"/>
    <property type="evidence" value="ECO:0007669"/>
    <property type="project" value="TreeGrafter"/>
</dbReference>
<evidence type="ECO:0000256" key="4">
    <source>
        <dbReference type="SAM" id="MobiDB-lite"/>
    </source>
</evidence>
<dbReference type="EMBL" id="LIRB01000133">
    <property type="protein sequence ID" value="KWX76003.1"/>
    <property type="molecule type" value="Genomic_DNA"/>
</dbReference>
<keyword evidence="3 5" id="KW-0732">Signal</keyword>
<feature type="chain" id="PRO_5039166214" evidence="5">
    <location>
        <begin position="22"/>
        <end position="436"/>
    </location>
</feature>
<keyword evidence="7" id="KW-1185">Reference proteome</keyword>
<evidence type="ECO:0000256" key="1">
    <source>
        <dbReference type="ARBA" id="ARBA00008520"/>
    </source>
</evidence>
<feature type="signal peptide" evidence="5">
    <location>
        <begin position="1"/>
        <end position="21"/>
    </location>
</feature>
<feature type="compositionally biased region" description="Polar residues" evidence="4">
    <location>
        <begin position="37"/>
        <end position="47"/>
    </location>
</feature>
<sequence>MNNRVLILSMSMGLAATLLTACGPDRNTADTPPEGNAATNSPATHTASEAPKPEKLTIWANDAEKELAAMKKIVEKFTTETGVKVEVVPVNAREQAKTFSLDGPAGRGPDLWWATHNSMGKNVLQGLAEPYELSDDIISSYPAKTIKAVTQNGKIYNLPMVAETAILYYNKELLPEAPQKWTELESFAASYTDKKQDKYGFLIDGTNFYYTNMFMQGYGAYIFNYKEDTGYDSNDIGLNNEGAVKGAQLVQSWFKKGYLPQSITGDVMDGLFKEGKVGAVISVPSSLMNYKQALGEKLATAPIPMLDNGTRPPSFLGLKGWVLSPYSKNKEWATKLALYLTNDESLSYYFQNAGEVPAKTAMLDSDLVTKDPYFSAVGEQSKSATPTPNNPEISQTWAPMQSAFTFLSQGSDAKEVLDEAVSQLKEQIALNGAPSK</sequence>
<evidence type="ECO:0000313" key="7">
    <source>
        <dbReference type="Proteomes" id="UP000070475"/>
    </source>
</evidence>
<dbReference type="PATRIC" id="fig|483937.3.peg.1425"/>
<comment type="caution">
    <text evidence="6">The sequence shown here is derived from an EMBL/GenBank/DDBJ whole genome shotgun (WGS) entry which is preliminary data.</text>
</comment>
<dbReference type="GO" id="GO:0055052">
    <property type="term" value="C:ATP-binding cassette (ABC) transporter complex, substrate-binding subunit-containing"/>
    <property type="evidence" value="ECO:0007669"/>
    <property type="project" value="TreeGrafter"/>
</dbReference>
<reference evidence="6 7" key="1">
    <citation type="submission" date="2015-08" db="EMBL/GenBank/DDBJ databases">
        <title>Genomes of Paenibacillus riograndensis.</title>
        <authorList>
            <person name="Sant'Anna F.H."/>
            <person name="Souza R."/>
            <person name="Ambrosini A."/>
            <person name="Bach E."/>
            <person name="Fernandes G."/>
            <person name="Balsanelli E."/>
            <person name="Baura V.A."/>
            <person name="Pedrosa F.O."/>
            <person name="Souza E.M."/>
            <person name="Passaglia L."/>
        </authorList>
    </citation>
    <scope>NUCLEOTIDE SEQUENCE [LARGE SCALE GENOMIC DNA]</scope>
    <source>
        <strain evidence="6 7">CAS34</strain>
    </source>
</reference>
<protein>
    <submittedName>
        <fullName evidence="6">Sugar ABC transporter substrate-binding protein</fullName>
    </submittedName>
</protein>
<dbReference type="PANTHER" id="PTHR30061">
    <property type="entry name" value="MALTOSE-BINDING PERIPLASMIC PROTEIN"/>
    <property type="match status" value="1"/>
</dbReference>
<evidence type="ECO:0000256" key="5">
    <source>
        <dbReference type="SAM" id="SignalP"/>
    </source>
</evidence>